<evidence type="ECO:0000313" key="3">
    <source>
        <dbReference type="Proteomes" id="UP000030687"/>
    </source>
</evidence>
<keyword evidence="1" id="KW-0472">Membrane</keyword>
<keyword evidence="3" id="KW-1185">Reference proteome</keyword>
<dbReference type="InParanoid" id="V4SME7"/>
<evidence type="ECO:0000256" key="1">
    <source>
        <dbReference type="SAM" id="Phobius"/>
    </source>
</evidence>
<reference evidence="2 3" key="1">
    <citation type="submission" date="2013-10" db="EMBL/GenBank/DDBJ databases">
        <authorList>
            <consortium name="International Citrus Genome Consortium"/>
            <person name="Jenkins J."/>
            <person name="Schmutz J."/>
            <person name="Prochnik S."/>
            <person name="Rokhsar D."/>
            <person name="Gmitter F."/>
            <person name="Ollitrault P."/>
            <person name="Machado M."/>
            <person name="Talon M."/>
            <person name="Wincker P."/>
            <person name="Jaillon O."/>
            <person name="Morgante M."/>
        </authorList>
    </citation>
    <scope>NUCLEOTIDE SEQUENCE</scope>
    <source>
        <strain evidence="3">cv. Clemenules</strain>
    </source>
</reference>
<evidence type="ECO:0000313" key="2">
    <source>
        <dbReference type="EMBL" id="ESR38226.1"/>
    </source>
</evidence>
<accession>V4SME7</accession>
<gene>
    <name evidence="2" type="ORF">CICLE_v10029721mg</name>
</gene>
<dbReference type="AlphaFoldDB" id="V4SME7"/>
<keyword evidence="1" id="KW-1133">Transmembrane helix</keyword>
<proteinExistence type="predicted"/>
<sequence>MFSIRPVLLRQSGQHKGLRFSGKVYSIILFRFGKIVFNVRILFVVKFCLLVLIFLEFLISHWFELFNYNLPPFYFEDFS</sequence>
<keyword evidence="1" id="KW-0812">Transmembrane</keyword>
<dbReference type="Proteomes" id="UP000030687">
    <property type="component" value="Unassembled WGS sequence"/>
</dbReference>
<dbReference type="KEGG" id="cic:CICLE_v10029721mg"/>
<dbReference type="EMBL" id="KI536978">
    <property type="protein sequence ID" value="ESR38226.1"/>
    <property type="molecule type" value="Genomic_DNA"/>
</dbReference>
<dbReference type="Gramene" id="ESR38226">
    <property type="protein sequence ID" value="ESR38226"/>
    <property type="gene ID" value="CICLE_v10029721mg"/>
</dbReference>
<protein>
    <submittedName>
        <fullName evidence="2">Uncharacterized protein</fullName>
    </submittedName>
</protein>
<organism evidence="2 3">
    <name type="scientific">Citrus clementina</name>
    <name type="common">Clementine</name>
    <name type="synonym">Citrus deliciosa x Citrus sinensis</name>
    <dbReference type="NCBI Taxonomy" id="85681"/>
    <lineage>
        <taxon>Eukaryota</taxon>
        <taxon>Viridiplantae</taxon>
        <taxon>Streptophyta</taxon>
        <taxon>Embryophyta</taxon>
        <taxon>Tracheophyta</taxon>
        <taxon>Spermatophyta</taxon>
        <taxon>Magnoliopsida</taxon>
        <taxon>eudicotyledons</taxon>
        <taxon>Gunneridae</taxon>
        <taxon>Pentapetalae</taxon>
        <taxon>rosids</taxon>
        <taxon>malvids</taxon>
        <taxon>Sapindales</taxon>
        <taxon>Rutaceae</taxon>
        <taxon>Aurantioideae</taxon>
        <taxon>Citrus</taxon>
    </lineage>
</organism>
<feature type="transmembrane region" description="Helical" evidence="1">
    <location>
        <begin position="41"/>
        <end position="63"/>
    </location>
</feature>
<name>V4SME7_CITCL</name>